<dbReference type="AlphaFoldDB" id="A0A168LB36"/>
<keyword evidence="3" id="KW-1185">Reference proteome</keyword>
<reference evidence="2" key="1">
    <citation type="submission" date="2016-04" db="EMBL/GenBank/DDBJ databases">
        <authorList>
            <person name="Evans L.H."/>
            <person name="Alamgir A."/>
            <person name="Owens N."/>
            <person name="Weber N.D."/>
            <person name="Virtaneva K."/>
            <person name="Barbian K."/>
            <person name="Babar A."/>
            <person name="Rosenke K."/>
        </authorList>
    </citation>
    <scope>NUCLEOTIDE SEQUENCE [LARGE SCALE GENOMIC DNA]</scope>
    <source>
        <strain evidence="2">CBS 101.48</strain>
    </source>
</reference>
<dbReference type="Proteomes" id="UP000078561">
    <property type="component" value="Unassembled WGS sequence"/>
</dbReference>
<evidence type="ECO:0000313" key="2">
    <source>
        <dbReference type="EMBL" id="SAL96431.1"/>
    </source>
</evidence>
<dbReference type="InParanoid" id="A0A168LB36"/>
<evidence type="ECO:0000256" key="1">
    <source>
        <dbReference type="SAM" id="MobiDB-lite"/>
    </source>
</evidence>
<proteinExistence type="predicted"/>
<dbReference type="EMBL" id="LT551054">
    <property type="protein sequence ID" value="SAL96431.1"/>
    <property type="molecule type" value="Genomic_DNA"/>
</dbReference>
<accession>A0A168LB36</accession>
<feature type="compositionally biased region" description="Basic and acidic residues" evidence="1">
    <location>
        <begin position="92"/>
        <end position="111"/>
    </location>
</feature>
<feature type="region of interest" description="Disordered" evidence="1">
    <location>
        <begin position="75"/>
        <end position="140"/>
    </location>
</feature>
<feature type="region of interest" description="Disordered" evidence="1">
    <location>
        <begin position="1"/>
        <end position="22"/>
    </location>
</feature>
<feature type="non-terminal residue" evidence="2">
    <location>
        <position position="140"/>
    </location>
</feature>
<organism evidence="2">
    <name type="scientific">Absidia glauca</name>
    <name type="common">Pin mould</name>
    <dbReference type="NCBI Taxonomy" id="4829"/>
    <lineage>
        <taxon>Eukaryota</taxon>
        <taxon>Fungi</taxon>
        <taxon>Fungi incertae sedis</taxon>
        <taxon>Mucoromycota</taxon>
        <taxon>Mucoromycotina</taxon>
        <taxon>Mucoromycetes</taxon>
        <taxon>Mucorales</taxon>
        <taxon>Cunninghamellaceae</taxon>
        <taxon>Absidia</taxon>
    </lineage>
</organism>
<sequence length="140" mass="15885">MSSSSSSNHPPDDSDPYRHMNGLELITALKTEKARRLSTRSTTSDTTRKYKHYNVSEHVIYKIVSSFGLVICGRCNQPGHQDARSSSCPENWRNRSDHIETPRTSKRKQSEAQKSATKRQKAAGSIVLRQKQRNPDTRPC</sequence>
<gene>
    <name evidence="2" type="primary">ABSGL_01838.1 scaffold 2402</name>
</gene>
<name>A0A168LB36_ABSGL</name>
<evidence type="ECO:0000313" key="3">
    <source>
        <dbReference type="Proteomes" id="UP000078561"/>
    </source>
</evidence>
<protein>
    <submittedName>
        <fullName evidence="2">Uncharacterized protein</fullName>
    </submittedName>
</protein>